<organism evidence="1 2">
    <name type="scientific">Symbiodinium natans</name>
    <dbReference type="NCBI Taxonomy" id="878477"/>
    <lineage>
        <taxon>Eukaryota</taxon>
        <taxon>Sar</taxon>
        <taxon>Alveolata</taxon>
        <taxon>Dinophyceae</taxon>
        <taxon>Suessiales</taxon>
        <taxon>Symbiodiniaceae</taxon>
        <taxon>Symbiodinium</taxon>
    </lineage>
</organism>
<dbReference type="AlphaFoldDB" id="A0A812I9W6"/>
<accession>A0A812I9W6</accession>
<reference evidence="1" key="1">
    <citation type="submission" date="2021-02" db="EMBL/GenBank/DDBJ databases">
        <authorList>
            <person name="Dougan E. K."/>
            <person name="Rhodes N."/>
            <person name="Thang M."/>
            <person name="Chan C."/>
        </authorList>
    </citation>
    <scope>NUCLEOTIDE SEQUENCE</scope>
</reference>
<dbReference type="InterPro" id="IPR029063">
    <property type="entry name" value="SAM-dependent_MTases_sf"/>
</dbReference>
<sequence>MKSGLDVLKTEEFATFWPGGWIFARLTVDVRSAVQDCQKFGWEAGARLLRPLAQEGVLRIFDVSCGLGLSSIAAARAGHNVTATEVSSEVLQIVGQNAQRNAAQLRLWRWDLQMEPPPGLVKPLEGPSDSAYHLCLLDLGWLNMRDRAANLLKDWRISIVLGEEWPILESVLNSTLVRLRQLGGCKLHAFIGRTTAGDAVVLEHAAVELESSTKELLRALDTLGAEFPTSAGPREATVSPLGWLEKIGWTPPIWHHLILW</sequence>
<evidence type="ECO:0000313" key="2">
    <source>
        <dbReference type="Proteomes" id="UP000604046"/>
    </source>
</evidence>
<dbReference type="Gene3D" id="3.40.50.150">
    <property type="entry name" value="Vaccinia Virus protein VP39"/>
    <property type="match status" value="1"/>
</dbReference>
<gene>
    <name evidence="1" type="ORF">SNAT2548_LOCUS3681</name>
</gene>
<dbReference type="Proteomes" id="UP000604046">
    <property type="component" value="Unassembled WGS sequence"/>
</dbReference>
<name>A0A812I9W6_9DINO</name>
<dbReference type="SUPFAM" id="SSF53335">
    <property type="entry name" value="S-adenosyl-L-methionine-dependent methyltransferases"/>
    <property type="match status" value="1"/>
</dbReference>
<dbReference type="CDD" id="cd02440">
    <property type="entry name" value="AdoMet_MTases"/>
    <property type="match status" value="1"/>
</dbReference>
<keyword evidence="2" id="KW-1185">Reference proteome</keyword>
<evidence type="ECO:0000313" key="1">
    <source>
        <dbReference type="EMBL" id="CAE7030190.1"/>
    </source>
</evidence>
<evidence type="ECO:0008006" key="3">
    <source>
        <dbReference type="Google" id="ProtNLM"/>
    </source>
</evidence>
<comment type="caution">
    <text evidence="1">The sequence shown here is derived from an EMBL/GenBank/DDBJ whole genome shotgun (WGS) entry which is preliminary data.</text>
</comment>
<proteinExistence type="predicted"/>
<protein>
    <recommendedName>
        <fullName evidence="3">Methyltransferase domain-containing protein</fullName>
    </recommendedName>
</protein>
<dbReference type="EMBL" id="CAJNDS010000224">
    <property type="protein sequence ID" value="CAE7030190.1"/>
    <property type="molecule type" value="Genomic_DNA"/>
</dbReference>
<dbReference type="OrthoDB" id="420488at2759"/>